<dbReference type="InterPro" id="IPR007219">
    <property type="entry name" value="XnlR_reg_dom"/>
</dbReference>
<feature type="region of interest" description="Disordered" evidence="4">
    <location>
        <begin position="490"/>
        <end position="535"/>
    </location>
</feature>
<gene>
    <name evidence="6" type="ORF">AB675_721</name>
</gene>
<dbReference type="SMART" id="SM00906">
    <property type="entry name" value="Fungal_trans"/>
    <property type="match status" value="1"/>
</dbReference>
<dbReference type="GO" id="GO:0006351">
    <property type="term" value="P:DNA-templated transcription"/>
    <property type="evidence" value="ECO:0007669"/>
    <property type="project" value="InterPro"/>
</dbReference>
<dbReference type="EMBL" id="LFJN01000001">
    <property type="protein sequence ID" value="KPI45457.1"/>
    <property type="molecule type" value="Genomic_DNA"/>
</dbReference>
<dbReference type="InterPro" id="IPR051127">
    <property type="entry name" value="Fungal_SecMet_Regulators"/>
</dbReference>
<dbReference type="GO" id="GO:0000981">
    <property type="term" value="F:DNA-binding transcription factor activity, RNA polymerase II-specific"/>
    <property type="evidence" value="ECO:0007669"/>
    <property type="project" value="TreeGrafter"/>
</dbReference>
<evidence type="ECO:0000313" key="7">
    <source>
        <dbReference type="Proteomes" id="UP000038010"/>
    </source>
</evidence>
<dbReference type="OrthoDB" id="2123952at2759"/>
<protein>
    <recommendedName>
        <fullName evidence="5">Xylanolytic transcriptional activator regulatory domain-containing protein</fullName>
    </recommendedName>
</protein>
<evidence type="ECO:0000256" key="4">
    <source>
        <dbReference type="SAM" id="MobiDB-lite"/>
    </source>
</evidence>
<keyword evidence="7" id="KW-1185">Reference proteome</keyword>
<dbReference type="PANTHER" id="PTHR47424">
    <property type="entry name" value="REGULATORY PROTEIN GAL4"/>
    <property type="match status" value="1"/>
</dbReference>
<evidence type="ECO:0000313" key="6">
    <source>
        <dbReference type="EMBL" id="KPI45457.1"/>
    </source>
</evidence>
<dbReference type="GO" id="GO:0000435">
    <property type="term" value="P:positive regulation of transcription from RNA polymerase II promoter by galactose"/>
    <property type="evidence" value="ECO:0007669"/>
    <property type="project" value="TreeGrafter"/>
</dbReference>
<dbReference type="PANTHER" id="PTHR47424:SF15">
    <property type="entry name" value="ZN(II)2CYS6 TRANSCRIPTION FACTOR (EUROFUNG)"/>
    <property type="match status" value="1"/>
</dbReference>
<keyword evidence="1" id="KW-0805">Transcription regulation</keyword>
<dbReference type="VEuPathDB" id="FungiDB:AB675_721"/>
<sequence length="582" mass="65033">MRRPGRPPLVTVSATHLSATKDKVELWFGPSSDFALLQLLYRHLYLSWDDQSVPDVRVEDGNDGLDTFDFRLVFFGNAAAPEPASMDQRPYSDPFLFMPYELAQDMLDRYLASYYNSAPFVTQEAYHNQLRELYQSPFAHSYNDTDTQLLLLAIAIASLSTNHWQWAEVIAERVKRSQHDVHTIYEKEHGRPNAAYLTIGAATRKALAMGLHREKKVTHISAEDLEERRITLWTLCFHETWMSFYGGRPILIANLECEVPSPNNTWVLKLKRLTKVMMDLAATVYATKPPSLPECWKAASSAAKELQTTVRTAYVEMGINPDDAMEVHGLGYKGAFLHIVSSHITMIAFRPFVLVRSSINRTIRKFRVSASPSQSGGIEGTSSEANPSIPAWLDEACERCTQAAQSIISFFHGTLALKSAYKELRYSVFFIGHAAFLLLFDSLQDPNMEAVHLSYVTSALEFLDNMGGGDPANIAANAVRHILGRMQQAADGHQGVVATDRPRTRRSTAEASQTHPASQSVAVEQSAANSDFMPSTEAEGNLSWLNFDDVSWEVDLTQFDPLAMDFSFLETTDGSTDSSQHK</sequence>
<reference evidence="6 7" key="1">
    <citation type="submission" date="2015-06" db="EMBL/GenBank/DDBJ databases">
        <title>Draft genome of the ant-associated black yeast Phialophora attae CBS 131958.</title>
        <authorList>
            <person name="Moreno L.F."/>
            <person name="Stielow B.J."/>
            <person name="de Hoog S."/>
            <person name="Vicente V.A."/>
            <person name="Weiss V.A."/>
            <person name="de Vries M."/>
            <person name="Cruz L.M."/>
            <person name="Souza E.M."/>
        </authorList>
    </citation>
    <scope>NUCLEOTIDE SEQUENCE [LARGE SCALE GENOMIC DNA]</scope>
    <source>
        <strain evidence="6 7">CBS 131958</strain>
    </source>
</reference>
<name>A0A0N1P3G3_9EURO</name>
<feature type="compositionally biased region" description="Low complexity" evidence="4">
    <location>
        <begin position="517"/>
        <end position="530"/>
    </location>
</feature>
<dbReference type="Proteomes" id="UP000038010">
    <property type="component" value="Unassembled WGS sequence"/>
</dbReference>
<dbReference type="GO" id="GO:0005634">
    <property type="term" value="C:nucleus"/>
    <property type="evidence" value="ECO:0007669"/>
    <property type="project" value="TreeGrafter"/>
</dbReference>
<dbReference type="AlphaFoldDB" id="A0A0N1P3G3"/>
<accession>A0A0N1P3G3</accession>
<evidence type="ECO:0000259" key="5">
    <source>
        <dbReference type="SMART" id="SM00906"/>
    </source>
</evidence>
<dbReference type="Pfam" id="PF04082">
    <property type="entry name" value="Fungal_trans"/>
    <property type="match status" value="1"/>
</dbReference>
<dbReference type="GO" id="GO:0000978">
    <property type="term" value="F:RNA polymerase II cis-regulatory region sequence-specific DNA binding"/>
    <property type="evidence" value="ECO:0007669"/>
    <property type="project" value="TreeGrafter"/>
</dbReference>
<dbReference type="CDD" id="cd12148">
    <property type="entry name" value="fungal_TF_MHR"/>
    <property type="match status" value="1"/>
</dbReference>
<evidence type="ECO:0000256" key="3">
    <source>
        <dbReference type="ARBA" id="ARBA00023242"/>
    </source>
</evidence>
<comment type="caution">
    <text evidence="6">The sequence shown here is derived from an EMBL/GenBank/DDBJ whole genome shotgun (WGS) entry which is preliminary data.</text>
</comment>
<proteinExistence type="predicted"/>
<dbReference type="RefSeq" id="XP_018005420.1">
    <property type="nucleotide sequence ID" value="XM_018147571.1"/>
</dbReference>
<evidence type="ECO:0000256" key="1">
    <source>
        <dbReference type="ARBA" id="ARBA00023015"/>
    </source>
</evidence>
<organism evidence="6 7">
    <name type="scientific">Cyphellophora attinorum</name>
    <dbReference type="NCBI Taxonomy" id="1664694"/>
    <lineage>
        <taxon>Eukaryota</taxon>
        <taxon>Fungi</taxon>
        <taxon>Dikarya</taxon>
        <taxon>Ascomycota</taxon>
        <taxon>Pezizomycotina</taxon>
        <taxon>Eurotiomycetes</taxon>
        <taxon>Chaetothyriomycetidae</taxon>
        <taxon>Chaetothyriales</taxon>
        <taxon>Cyphellophoraceae</taxon>
        <taxon>Cyphellophora</taxon>
    </lineage>
</organism>
<feature type="domain" description="Xylanolytic transcriptional activator regulatory" evidence="5">
    <location>
        <begin position="195"/>
        <end position="268"/>
    </location>
</feature>
<dbReference type="GO" id="GO:0008270">
    <property type="term" value="F:zinc ion binding"/>
    <property type="evidence" value="ECO:0007669"/>
    <property type="project" value="InterPro"/>
</dbReference>
<evidence type="ECO:0000256" key="2">
    <source>
        <dbReference type="ARBA" id="ARBA00023163"/>
    </source>
</evidence>
<keyword evidence="3" id="KW-0539">Nucleus</keyword>
<keyword evidence="2" id="KW-0804">Transcription</keyword>
<dbReference type="GeneID" id="28739440"/>